<gene>
    <name evidence="1" type="ORF">GCM10009545_09260</name>
</gene>
<evidence type="ECO:0000313" key="1">
    <source>
        <dbReference type="EMBL" id="GAA0509305.1"/>
    </source>
</evidence>
<dbReference type="EMBL" id="BAAAHC010000003">
    <property type="protein sequence ID" value="GAA0509305.1"/>
    <property type="molecule type" value="Genomic_DNA"/>
</dbReference>
<sequence>MTEADQEIVMTEAEREYHGLQRCFGKDLERYHNEVLRALTQAYELLRHAQGPAMRRYGKQLKMAYARRSAFHEYDVIEQDPEWQTQEKQFEAFEEVFEMLDVALRLWAA</sequence>
<organism evidence="1 2">
    <name type="scientific">Saccharopolyspora thermophila</name>
    <dbReference type="NCBI Taxonomy" id="89367"/>
    <lineage>
        <taxon>Bacteria</taxon>
        <taxon>Bacillati</taxon>
        <taxon>Actinomycetota</taxon>
        <taxon>Actinomycetes</taxon>
        <taxon>Pseudonocardiales</taxon>
        <taxon>Pseudonocardiaceae</taxon>
        <taxon>Saccharopolyspora</taxon>
    </lineage>
</organism>
<dbReference type="RefSeq" id="WP_346072206.1">
    <property type="nucleotide sequence ID" value="NZ_BAAAHC010000003.1"/>
</dbReference>
<evidence type="ECO:0000313" key="2">
    <source>
        <dbReference type="Proteomes" id="UP001500220"/>
    </source>
</evidence>
<reference evidence="1 2" key="1">
    <citation type="journal article" date="2019" name="Int. J. Syst. Evol. Microbiol.">
        <title>The Global Catalogue of Microorganisms (GCM) 10K type strain sequencing project: providing services to taxonomists for standard genome sequencing and annotation.</title>
        <authorList>
            <consortium name="The Broad Institute Genomics Platform"/>
            <consortium name="The Broad Institute Genome Sequencing Center for Infectious Disease"/>
            <person name="Wu L."/>
            <person name="Ma J."/>
        </authorList>
    </citation>
    <scope>NUCLEOTIDE SEQUENCE [LARGE SCALE GENOMIC DNA]</scope>
    <source>
        <strain evidence="1 2">JCM 10664</strain>
    </source>
</reference>
<proteinExistence type="predicted"/>
<dbReference type="Proteomes" id="UP001500220">
    <property type="component" value="Unassembled WGS sequence"/>
</dbReference>
<keyword evidence="2" id="KW-1185">Reference proteome</keyword>
<accession>A0ABN1C0M6</accession>
<name>A0ABN1C0M6_9PSEU</name>
<comment type="caution">
    <text evidence="1">The sequence shown here is derived from an EMBL/GenBank/DDBJ whole genome shotgun (WGS) entry which is preliminary data.</text>
</comment>
<protein>
    <submittedName>
        <fullName evidence="1">Uncharacterized protein</fullName>
    </submittedName>
</protein>